<evidence type="ECO:0000256" key="2">
    <source>
        <dbReference type="ARBA" id="ARBA00023043"/>
    </source>
</evidence>
<feature type="repeat" description="ANK" evidence="3">
    <location>
        <begin position="1003"/>
        <end position="1035"/>
    </location>
</feature>
<dbReference type="PANTHER" id="PTHR24198:SF193">
    <property type="match status" value="1"/>
</dbReference>
<feature type="repeat" description="ANK" evidence="3">
    <location>
        <begin position="1073"/>
        <end position="1105"/>
    </location>
</feature>
<dbReference type="InterPro" id="IPR036770">
    <property type="entry name" value="Ankyrin_rpt-contain_sf"/>
</dbReference>
<feature type="repeat" description="ANK" evidence="3">
    <location>
        <begin position="1038"/>
        <end position="1070"/>
    </location>
</feature>
<feature type="repeat" description="ANK" evidence="3">
    <location>
        <begin position="547"/>
        <end position="579"/>
    </location>
</feature>
<organism evidence="6 7">
    <name type="scientific">Colletotrichum melonis</name>
    <dbReference type="NCBI Taxonomy" id="1209925"/>
    <lineage>
        <taxon>Eukaryota</taxon>
        <taxon>Fungi</taxon>
        <taxon>Dikarya</taxon>
        <taxon>Ascomycota</taxon>
        <taxon>Pezizomycotina</taxon>
        <taxon>Sordariomycetes</taxon>
        <taxon>Hypocreomycetidae</taxon>
        <taxon>Glomerellales</taxon>
        <taxon>Glomerellaceae</taxon>
        <taxon>Colletotrichum</taxon>
        <taxon>Colletotrichum acutatum species complex</taxon>
    </lineage>
</organism>
<dbReference type="SUPFAM" id="SSF48403">
    <property type="entry name" value="Ankyrin repeat"/>
    <property type="match status" value="2"/>
</dbReference>
<accession>A0AAI9UQL4</accession>
<gene>
    <name evidence="6" type="ORF">CMEL01_03273</name>
</gene>
<keyword evidence="7" id="KW-1185">Reference proteome</keyword>
<dbReference type="PROSITE" id="PS50088">
    <property type="entry name" value="ANK_REPEAT"/>
    <property type="match status" value="5"/>
</dbReference>
<feature type="repeat" description="ANK" evidence="3">
    <location>
        <begin position="582"/>
        <end position="614"/>
    </location>
</feature>
<comment type="caution">
    <text evidence="6">The sequence shown here is derived from an EMBL/GenBank/DDBJ whole genome shotgun (WGS) entry which is preliminary data.</text>
</comment>
<dbReference type="Pfam" id="PF12796">
    <property type="entry name" value="Ank_2"/>
    <property type="match status" value="2"/>
</dbReference>
<dbReference type="AlphaFoldDB" id="A0AAI9UQL4"/>
<feature type="domain" description="Clr5" evidence="5">
    <location>
        <begin position="9"/>
        <end position="60"/>
    </location>
</feature>
<proteinExistence type="predicted"/>
<evidence type="ECO:0000256" key="1">
    <source>
        <dbReference type="ARBA" id="ARBA00022737"/>
    </source>
</evidence>
<dbReference type="Gene3D" id="1.25.40.20">
    <property type="entry name" value="Ankyrin repeat-containing domain"/>
    <property type="match status" value="4"/>
</dbReference>
<dbReference type="Pfam" id="PF14420">
    <property type="entry name" value="Clr5"/>
    <property type="match status" value="1"/>
</dbReference>
<dbReference type="PROSITE" id="PS50297">
    <property type="entry name" value="ANK_REP_REGION"/>
    <property type="match status" value="5"/>
</dbReference>
<dbReference type="Proteomes" id="UP001239795">
    <property type="component" value="Unassembled WGS sequence"/>
</dbReference>
<evidence type="ECO:0000313" key="6">
    <source>
        <dbReference type="EMBL" id="KAK1460274.1"/>
    </source>
</evidence>
<dbReference type="SMART" id="SM00248">
    <property type="entry name" value="ANK"/>
    <property type="match status" value="9"/>
</dbReference>
<name>A0AAI9UQL4_9PEZI</name>
<reference evidence="6 7" key="1">
    <citation type="submission" date="2016-10" db="EMBL/GenBank/DDBJ databases">
        <title>The genome sequence of Colletotrichum fioriniae PJ7.</title>
        <authorList>
            <person name="Baroncelli R."/>
        </authorList>
    </citation>
    <scope>NUCLEOTIDE SEQUENCE [LARGE SCALE GENOMIC DNA]</scope>
    <source>
        <strain evidence="6">Col 31</strain>
    </source>
</reference>
<keyword evidence="2 3" id="KW-0040">ANK repeat</keyword>
<evidence type="ECO:0000256" key="3">
    <source>
        <dbReference type="PROSITE-ProRule" id="PRU00023"/>
    </source>
</evidence>
<evidence type="ECO:0000313" key="7">
    <source>
        <dbReference type="Proteomes" id="UP001239795"/>
    </source>
</evidence>
<sequence length="1190" mass="133014">MSSSRKRHSDEEWLQHRAEIQRMFLNESASFNEIMRKLEENGFPVTKSQLEYKLKVWGLRRRIQKNKTEMLWQFVDGRLSMREKQGKLSEVIHDGKIIMPAKVKKERGRYKRVSFASYQRENSSPRTPPELNISVCTPVSFPMTFAWSKSLPWLQFQSIYPQLPQDFGTRMRIDTERNFSNSLGDLDVWSILDMPKSSNKSNVLLLAAQLGSMMPETEEGENTGLAQALLKAPSQTTIHEYHKFLIYRISNNMENYTSSGRDFSRWFWTVNVLESSGIMNLKLAIGKTSSPTISAFIEKLFQIALPTIYELLWRGYDTHEVARAKRVVQWLLSLGQSPNTQIKVSGEPLTPLEMAVRLHESRLALQLLEAGADPSLSYEGFGDFLDNLGFLDDFENAGLDPVMLGPVMTEVFKRVVDFGLSQGESIAGDRPSSLMAVTRYGTIPLINILVQRGANVLYYSSGDNDDLRLPFSRKVSVLGCAAGILDEARAKETVEHLLDRAQSINPYAPRPDFIKVDVIMNAASRGHLAVLDFLHSIGCDVIGAESEGITSLHMAAAFGFPNVCRWLLSHGSSVHGPNLSNEAPTPLTFAAFGQNDEVVQLLHYHGADLNASFAINPDSCSWIACCPSQYREVLTEGLGRLGNCFMNPAGAAILRGDWDNTTYNYLVQNGARMPEWAVYYGSLEVREFGLIEVAPKDHAYVDWLGSDGNTPLQTVMSTLKKAVGRYLKGDQAGDIRAKGVRACIALLGAGACLMGNEVQLAMALNNCSLVEAIERHDVERSCQLKSAVSLLEAAFLSGFNDMVQYMFKRSPEAYDGGALCAAVLFASEHKCTKFLQRLLQNRQNFECPSLLEGTAIGLAVFKGEMQALRMLCGHIGMPLSAVSPSSKTIWNALYEWTKGLRHLPFWHDKHTKVTEPLLFILESLQFELKLQDLGYRSWEHLIQVTLNIDSEETFEIRLFSSESDIRLEQQKDKSMLFLVTRNKRLKSVKIEDFRRKTYMICGRGRSPLQQAVEDGNLTKIDLLLGAGADINAPAADQAGATALQLAAITGRIGIAKMLIDMGADVDAPRAPESGRTALEGAAEHGRIDMIQLLLSEGADTGGKGRLQYMRAIKFAEQQGHLVAANMLREYRDWTVDDDDLWSELGEYPASWDKLDENDFIDYDLRIDVEDGEDTPNTSNNDFSYEDAMTE</sequence>
<dbReference type="InterPro" id="IPR025676">
    <property type="entry name" value="Clr5_dom"/>
</dbReference>
<feature type="region of interest" description="Disordered" evidence="4">
    <location>
        <begin position="1169"/>
        <end position="1190"/>
    </location>
</feature>
<dbReference type="EMBL" id="MLGG01000013">
    <property type="protein sequence ID" value="KAK1460274.1"/>
    <property type="molecule type" value="Genomic_DNA"/>
</dbReference>
<dbReference type="InterPro" id="IPR002110">
    <property type="entry name" value="Ankyrin_rpt"/>
</dbReference>
<evidence type="ECO:0000256" key="4">
    <source>
        <dbReference type="SAM" id="MobiDB-lite"/>
    </source>
</evidence>
<protein>
    <recommendedName>
        <fullName evidence="5">Clr5 domain-containing protein</fullName>
    </recommendedName>
</protein>
<keyword evidence="1" id="KW-0677">Repeat</keyword>
<evidence type="ECO:0000259" key="5">
    <source>
        <dbReference type="Pfam" id="PF14420"/>
    </source>
</evidence>
<dbReference type="PANTHER" id="PTHR24198">
    <property type="entry name" value="ANKYRIN REPEAT AND PROTEIN KINASE DOMAIN-CONTAINING PROTEIN"/>
    <property type="match status" value="1"/>
</dbReference>